<evidence type="ECO:0000259" key="3">
    <source>
        <dbReference type="PROSITE" id="PS50110"/>
    </source>
</evidence>
<organism evidence="4">
    <name type="scientific">uncultured Gemmatimonadota bacterium</name>
    <dbReference type="NCBI Taxonomy" id="203437"/>
    <lineage>
        <taxon>Bacteria</taxon>
        <taxon>Pseudomonadati</taxon>
        <taxon>Gemmatimonadota</taxon>
        <taxon>environmental samples</taxon>
    </lineage>
</organism>
<dbReference type="SUPFAM" id="SSF52172">
    <property type="entry name" value="CheY-like"/>
    <property type="match status" value="1"/>
</dbReference>
<dbReference type="PANTHER" id="PTHR44591:SF23">
    <property type="entry name" value="CHEY SUBFAMILY"/>
    <property type="match status" value="1"/>
</dbReference>
<dbReference type="InterPro" id="IPR011006">
    <property type="entry name" value="CheY-like_superfamily"/>
</dbReference>
<proteinExistence type="predicted"/>
<evidence type="ECO:0000256" key="2">
    <source>
        <dbReference type="PROSITE-ProRule" id="PRU00169"/>
    </source>
</evidence>
<dbReference type="PANTHER" id="PTHR44591">
    <property type="entry name" value="STRESS RESPONSE REGULATOR PROTEIN 1"/>
    <property type="match status" value="1"/>
</dbReference>
<feature type="domain" description="Response regulatory" evidence="3">
    <location>
        <begin position="16"/>
        <end position="132"/>
    </location>
</feature>
<dbReference type="InterPro" id="IPR001789">
    <property type="entry name" value="Sig_transdc_resp-reg_receiver"/>
</dbReference>
<sequence>MSAVPKRAEFPGGSKTVLIVEDQLEMRAIHAAFLQHHGYRVLATGDGIEGLRVAREERPDLILMDISVPGIDGIRATEQLKQDPSTRPIPVVIVSALPYGSVGRRVLDAGCDGWVSKPCAPHRLLEEVRRRLGDPGR</sequence>
<dbReference type="Pfam" id="PF00072">
    <property type="entry name" value="Response_reg"/>
    <property type="match status" value="1"/>
</dbReference>
<reference evidence="4" key="1">
    <citation type="submission" date="2020-02" db="EMBL/GenBank/DDBJ databases">
        <authorList>
            <person name="Meier V. D."/>
        </authorList>
    </citation>
    <scope>NUCLEOTIDE SEQUENCE</scope>
    <source>
        <strain evidence="4">AVDCRST_MAG89</strain>
    </source>
</reference>
<dbReference type="InterPro" id="IPR050595">
    <property type="entry name" value="Bact_response_regulator"/>
</dbReference>
<dbReference type="SMART" id="SM00448">
    <property type="entry name" value="REC"/>
    <property type="match status" value="1"/>
</dbReference>
<dbReference type="PROSITE" id="PS50110">
    <property type="entry name" value="RESPONSE_REGULATORY"/>
    <property type="match status" value="1"/>
</dbReference>
<dbReference type="EMBL" id="CADCTV010001072">
    <property type="protein sequence ID" value="CAA9377144.1"/>
    <property type="molecule type" value="Genomic_DNA"/>
</dbReference>
<evidence type="ECO:0000313" key="4">
    <source>
        <dbReference type="EMBL" id="CAA9377144.1"/>
    </source>
</evidence>
<evidence type="ECO:0000256" key="1">
    <source>
        <dbReference type="ARBA" id="ARBA00022553"/>
    </source>
</evidence>
<accession>A0A6J4N4E3</accession>
<name>A0A6J4N4E3_9BACT</name>
<feature type="modified residue" description="4-aspartylphosphate" evidence="2">
    <location>
        <position position="65"/>
    </location>
</feature>
<dbReference type="AlphaFoldDB" id="A0A6J4N4E3"/>
<dbReference type="Gene3D" id="3.40.50.2300">
    <property type="match status" value="1"/>
</dbReference>
<dbReference type="GO" id="GO:0000160">
    <property type="term" value="P:phosphorelay signal transduction system"/>
    <property type="evidence" value="ECO:0007669"/>
    <property type="project" value="InterPro"/>
</dbReference>
<keyword evidence="1 2" id="KW-0597">Phosphoprotein</keyword>
<gene>
    <name evidence="4" type="ORF">AVDCRST_MAG89-5091</name>
</gene>
<protein>
    <recommendedName>
        <fullName evidence="3">Response regulatory domain-containing protein</fullName>
    </recommendedName>
</protein>